<evidence type="ECO:0000256" key="2">
    <source>
        <dbReference type="ARBA" id="ARBA00021483"/>
    </source>
</evidence>
<evidence type="ECO:0000259" key="4">
    <source>
        <dbReference type="PROSITE" id="PS50851"/>
    </source>
</evidence>
<evidence type="ECO:0000256" key="1">
    <source>
        <dbReference type="ARBA" id="ARBA00004496"/>
    </source>
</evidence>
<dbReference type="GO" id="GO:0007165">
    <property type="term" value="P:signal transduction"/>
    <property type="evidence" value="ECO:0007669"/>
    <property type="project" value="InterPro"/>
</dbReference>
<dbReference type="GO" id="GO:0006935">
    <property type="term" value="P:chemotaxis"/>
    <property type="evidence" value="ECO:0007669"/>
    <property type="project" value="InterPro"/>
</dbReference>
<dbReference type="EMBL" id="DSPX01000192">
    <property type="protein sequence ID" value="HGG02559.1"/>
    <property type="molecule type" value="Genomic_DNA"/>
</dbReference>
<dbReference type="Pfam" id="PF01584">
    <property type="entry name" value="CheW"/>
    <property type="match status" value="1"/>
</dbReference>
<feature type="domain" description="CheW-like" evidence="4">
    <location>
        <begin position="82"/>
        <end position="245"/>
    </location>
</feature>
<dbReference type="PANTHER" id="PTHR22617">
    <property type="entry name" value="CHEMOTAXIS SENSOR HISTIDINE KINASE-RELATED"/>
    <property type="match status" value="1"/>
</dbReference>
<accession>A0A7C3VJE4</accession>
<sequence length="249" mass="28154">MSPQDPAWGKVSDCWNQIGVMGDRTCPQLQQFIQCRNCPVYAKAGRSLLERELSDLSATADYLQDWTDLLAHAKESDTSTGVVSLFIFRLGVEWLALPPTTCKEVTEYCPIHKIPHRSNNILAGIVNIRGEIQLCIHLDNLLEIETISNDRFADPTLSREQALTVRAASSQLAYRRMVVAEKNGSTWVFAADEIHGIHHASNDDLRNVPTTLSKSQATYTKGIIKWHDKNVAYLDEELLFYTLYNKIYL</sequence>
<dbReference type="PANTHER" id="PTHR22617:SF45">
    <property type="entry name" value="CHEMOTAXIS PROTEIN CHEW"/>
    <property type="match status" value="1"/>
</dbReference>
<comment type="caution">
    <text evidence="5">The sequence shown here is derived from an EMBL/GenBank/DDBJ whole genome shotgun (WGS) entry which is preliminary data.</text>
</comment>
<dbReference type="AlphaFoldDB" id="A0A7C3VJE4"/>
<dbReference type="SMART" id="SM00260">
    <property type="entry name" value="CheW"/>
    <property type="match status" value="1"/>
</dbReference>
<organism evidence="5">
    <name type="scientific">Planktothricoides sp. SpSt-374</name>
    <dbReference type="NCBI Taxonomy" id="2282167"/>
    <lineage>
        <taxon>Bacteria</taxon>
        <taxon>Bacillati</taxon>
        <taxon>Cyanobacteriota</taxon>
        <taxon>Cyanophyceae</taxon>
        <taxon>Oscillatoriophycideae</taxon>
        <taxon>Oscillatoriales</taxon>
        <taxon>Oscillatoriaceae</taxon>
        <taxon>Planktothricoides</taxon>
    </lineage>
</organism>
<dbReference type="SUPFAM" id="SSF50341">
    <property type="entry name" value="CheW-like"/>
    <property type="match status" value="1"/>
</dbReference>
<protein>
    <recommendedName>
        <fullName evidence="2">Chemotaxis protein CheW</fullName>
    </recommendedName>
</protein>
<dbReference type="InterPro" id="IPR036061">
    <property type="entry name" value="CheW-like_dom_sf"/>
</dbReference>
<keyword evidence="3" id="KW-0963">Cytoplasm</keyword>
<name>A0A7C3VJE4_9CYAN</name>
<comment type="subcellular location">
    <subcellularLocation>
        <location evidence="1">Cytoplasm</location>
    </subcellularLocation>
</comment>
<dbReference type="PROSITE" id="PS50851">
    <property type="entry name" value="CHEW"/>
    <property type="match status" value="1"/>
</dbReference>
<dbReference type="InterPro" id="IPR039315">
    <property type="entry name" value="CheW"/>
</dbReference>
<proteinExistence type="predicted"/>
<gene>
    <name evidence="5" type="ORF">ENR15_18435</name>
</gene>
<evidence type="ECO:0000313" key="5">
    <source>
        <dbReference type="EMBL" id="HGG02559.1"/>
    </source>
</evidence>
<dbReference type="InterPro" id="IPR002545">
    <property type="entry name" value="CheW-lke_dom"/>
</dbReference>
<reference evidence="5" key="1">
    <citation type="journal article" date="2020" name="mSystems">
        <title>Genome- and Community-Level Interaction Insights into Carbon Utilization and Element Cycling Functions of Hydrothermarchaeota in Hydrothermal Sediment.</title>
        <authorList>
            <person name="Zhou Z."/>
            <person name="Liu Y."/>
            <person name="Xu W."/>
            <person name="Pan J."/>
            <person name="Luo Z.H."/>
            <person name="Li M."/>
        </authorList>
    </citation>
    <scope>NUCLEOTIDE SEQUENCE [LARGE SCALE GENOMIC DNA]</scope>
    <source>
        <strain evidence="5">SpSt-374</strain>
    </source>
</reference>
<dbReference type="Gene3D" id="2.30.30.40">
    <property type="entry name" value="SH3 Domains"/>
    <property type="match status" value="1"/>
</dbReference>
<dbReference type="GO" id="GO:0005829">
    <property type="term" value="C:cytosol"/>
    <property type="evidence" value="ECO:0007669"/>
    <property type="project" value="TreeGrafter"/>
</dbReference>
<evidence type="ECO:0000256" key="3">
    <source>
        <dbReference type="ARBA" id="ARBA00022490"/>
    </source>
</evidence>
<dbReference type="Gene3D" id="2.40.50.180">
    <property type="entry name" value="CheA-289, Domain 4"/>
    <property type="match status" value="1"/>
</dbReference>